<accession>A0ABD2X0F3</accession>
<dbReference type="SUPFAM" id="SSF57756">
    <property type="entry name" value="Retrovirus zinc finger-like domains"/>
    <property type="match status" value="1"/>
</dbReference>
<sequence length="303" mass="34756">MTTNEIRMDLDNLDPDGRRINTNTKRKIDDRQTHPTETSNKRQNNNNNTLPPTGHNEGTDTTSKIPLEFYKPTSKGPFSVWIRNKTNKEVSHFKVGSLLYKTYSGIQEIFRRSRSKVEIIILSRDQANKLANDQSFSDHDLEAYVPGFRKTRKGIVRGIDVEFGEDQLMEGASCPEFTRIVGIKRMNRKEKSISVTQIPAASEKDKDQNQDKKIKWVLTKSVIVTFEGQSLPDSMCVWGVRVKVEPYVQRVMQCYKCLQFGHTTKTCRGKLMCFNCGDEQHPNSTCKSPTPSTCQLYPYKNFL</sequence>
<keyword evidence="1" id="KW-0863">Zinc-finger</keyword>
<feature type="region of interest" description="Disordered" evidence="2">
    <location>
        <begin position="1"/>
        <end position="68"/>
    </location>
</feature>
<feature type="domain" description="CCHC-type" evidence="3">
    <location>
        <begin position="254"/>
        <end position="268"/>
    </location>
</feature>
<dbReference type="Proteomes" id="UP001627154">
    <property type="component" value="Unassembled WGS sequence"/>
</dbReference>
<name>A0ABD2X0F3_9HYME</name>
<gene>
    <name evidence="4" type="ORF">TKK_007608</name>
</gene>
<organism evidence="4 5">
    <name type="scientific">Trichogramma kaykai</name>
    <dbReference type="NCBI Taxonomy" id="54128"/>
    <lineage>
        <taxon>Eukaryota</taxon>
        <taxon>Metazoa</taxon>
        <taxon>Ecdysozoa</taxon>
        <taxon>Arthropoda</taxon>
        <taxon>Hexapoda</taxon>
        <taxon>Insecta</taxon>
        <taxon>Pterygota</taxon>
        <taxon>Neoptera</taxon>
        <taxon>Endopterygota</taxon>
        <taxon>Hymenoptera</taxon>
        <taxon>Apocrita</taxon>
        <taxon>Proctotrupomorpha</taxon>
        <taxon>Chalcidoidea</taxon>
        <taxon>Trichogrammatidae</taxon>
        <taxon>Trichogramma</taxon>
    </lineage>
</organism>
<dbReference type="CDD" id="cd20335">
    <property type="entry name" value="BRcat_RBR"/>
    <property type="match status" value="1"/>
</dbReference>
<evidence type="ECO:0000256" key="2">
    <source>
        <dbReference type="SAM" id="MobiDB-lite"/>
    </source>
</evidence>
<dbReference type="AlphaFoldDB" id="A0ABD2X0F3"/>
<protein>
    <recommendedName>
        <fullName evidence="3">CCHC-type domain-containing protein</fullName>
    </recommendedName>
</protein>
<evidence type="ECO:0000256" key="1">
    <source>
        <dbReference type="PROSITE-ProRule" id="PRU00047"/>
    </source>
</evidence>
<keyword evidence="1" id="KW-0479">Metal-binding</keyword>
<dbReference type="GO" id="GO:0008270">
    <property type="term" value="F:zinc ion binding"/>
    <property type="evidence" value="ECO:0007669"/>
    <property type="project" value="UniProtKB-KW"/>
</dbReference>
<dbReference type="InterPro" id="IPR036875">
    <property type="entry name" value="Znf_CCHC_sf"/>
</dbReference>
<keyword evidence="1" id="KW-0862">Zinc</keyword>
<evidence type="ECO:0000313" key="5">
    <source>
        <dbReference type="Proteomes" id="UP001627154"/>
    </source>
</evidence>
<evidence type="ECO:0000259" key="3">
    <source>
        <dbReference type="PROSITE" id="PS50158"/>
    </source>
</evidence>
<dbReference type="Gene3D" id="4.10.60.10">
    <property type="entry name" value="Zinc finger, CCHC-type"/>
    <property type="match status" value="1"/>
</dbReference>
<proteinExistence type="predicted"/>
<dbReference type="InterPro" id="IPR001878">
    <property type="entry name" value="Znf_CCHC"/>
</dbReference>
<dbReference type="EMBL" id="JBJJXI010000059">
    <property type="protein sequence ID" value="KAL3398448.1"/>
    <property type="molecule type" value="Genomic_DNA"/>
</dbReference>
<comment type="caution">
    <text evidence="4">The sequence shown here is derived from an EMBL/GenBank/DDBJ whole genome shotgun (WGS) entry which is preliminary data.</text>
</comment>
<dbReference type="PROSITE" id="PS50158">
    <property type="entry name" value="ZF_CCHC"/>
    <property type="match status" value="1"/>
</dbReference>
<evidence type="ECO:0000313" key="4">
    <source>
        <dbReference type="EMBL" id="KAL3398448.1"/>
    </source>
</evidence>
<keyword evidence="5" id="KW-1185">Reference proteome</keyword>
<feature type="compositionally biased region" description="Basic and acidic residues" evidence="2">
    <location>
        <begin position="1"/>
        <end position="19"/>
    </location>
</feature>
<reference evidence="4 5" key="1">
    <citation type="journal article" date="2024" name="bioRxiv">
        <title>A reference genome for Trichogramma kaykai: A tiny desert-dwelling parasitoid wasp with competing sex-ratio distorters.</title>
        <authorList>
            <person name="Culotta J."/>
            <person name="Lindsey A.R."/>
        </authorList>
    </citation>
    <scope>NUCLEOTIDE SEQUENCE [LARGE SCALE GENOMIC DNA]</scope>
    <source>
        <strain evidence="4 5">KSX58</strain>
    </source>
</reference>
<dbReference type="SMART" id="SM00343">
    <property type="entry name" value="ZnF_C2HC"/>
    <property type="match status" value="2"/>
</dbReference>